<dbReference type="InterPro" id="IPR036291">
    <property type="entry name" value="NAD(P)-bd_dom_sf"/>
</dbReference>
<dbReference type="NCBIfam" id="NF006132">
    <property type="entry name" value="PRK08277.1"/>
    <property type="match status" value="1"/>
</dbReference>
<evidence type="ECO:0008006" key="6">
    <source>
        <dbReference type="Google" id="ProtNLM"/>
    </source>
</evidence>
<keyword evidence="2" id="KW-0560">Oxidoreductase</keyword>
<dbReference type="PROSITE" id="PS00061">
    <property type="entry name" value="ADH_SHORT"/>
    <property type="match status" value="1"/>
</dbReference>
<dbReference type="EMBL" id="FZOK01000001">
    <property type="protein sequence ID" value="SNR95644.1"/>
    <property type="molecule type" value="Genomic_DNA"/>
</dbReference>
<sequence length="281" mass="30145">MNHNKLTLKGKVVVITGGYGVLCQAMAKTLANEGAKVAILGRNLEKAQSLAKELQQLGTEALGVKADVLDQEELEKVNQEIKNHLGPCDILINGAGGNHPDGITDKPFMESGDLDHADIKTFFDLDSLGFKSVFELNLLGTLLPTQVFARDMIGRSDCTIINIASIASLKPLTKVSAYSSAKAAIYNFTQWLAVHFSKTGIRVNAIAPGFFLADQNRALLTNDDGTLTARGQQIINQTPMGRFGQPEDLTSTLLWLLDPKSAFITGLIVPVDGGFSAYAGV</sequence>
<evidence type="ECO:0000256" key="3">
    <source>
        <dbReference type="RuleBase" id="RU000363"/>
    </source>
</evidence>
<dbReference type="OrthoDB" id="9803333at2"/>
<dbReference type="Proteomes" id="UP000198480">
    <property type="component" value="Unassembled WGS sequence"/>
</dbReference>
<dbReference type="AlphaFoldDB" id="A0A239AKQ2"/>
<comment type="similarity">
    <text evidence="1 3">Belongs to the short-chain dehydrogenases/reductases (SDR) family.</text>
</comment>
<dbReference type="PRINTS" id="PR00080">
    <property type="entry name" value="SDRFAMILY"/>
</dbReference>
<dbReference type="FunFam" id="3.40.50.720:FF:000240">
    <property type="entry name" value="SDR family oxidoreductase"/>
    <property type="match status" value="1"/>
</dbReference>
<evidence type="ECO:0000256" key="2">
    <source>
        <dbReference type="ARBA" id="ARBA00023002"/>
    </source>
</evidence>
<evidence type="ECO:0000313" key="5">
    <source>
        <dbReference type="Proteomes" id="UP000198480"/>
    </source>
</evidence>
<dbReference type="InterPro" id="IPR020904">
    <property type="entry name" value="Sc_DH/Rdtase_CS"/>
</dbReference>
<accession>A0A239AKQ2</accession>
<dbReference type="GO" id="GO:0005975">
    <property type="term" value="P:carbohydrate metabolic process"/>
    <property type="evidence" value="ECO:0007669"/>
    <property type="project" value="UniProtKB-ARBA"/>
</dbReference>
<dbReference type="Gene3D" id="3.40.50.720">
    <property type="entry name" value="NAD(P)-binding Rossmann-like Domain"/>
    <property type="match status" value="1"/>
</dbReference>
<reference evidence="5" key="1">
    <citation type="submission" date="2017-06" db="EMBL/GenBank/DDBJ databases">
        <authorList>
            <person name="Varghese N."/>
            <person name="Submissions S."/>
        </authorList>
    </citation>
    <scope>NUCLEOTIDE SEQUENCE [LARGE SCALE GENOMIC DNA]</scope>
    <source>
        <strain evidence="5">5C</strain>
    </source>
</reference>
<dbReference type="Pfam" id="PF00106">
    <property type="entry name" value="adh_short"/>
    <property type="match status" value="1"/>
</dbReference>
<dbReference type="CDD" id="cd08935">
    <property type="entry name" value="mannonate_red_SDR_c"/>
    <property type="match status" value="1"/>
</dbReference>
<organism evidence="4 5">
    <name type="scientific">Belliella buryatensis</name>
    <dbReference type="NCBI Taxonomy" id="1500549"/>
    <lineage>
        <taxon>Bacteria</taxon>
        <taxon>Pseudomonadati</taxon>
        <taxon>Bacteroidota</taxon>
        <taxon>Cytophagia</taxon>
        <taxon>Cytophagales</taxon>
        <taxon>Cyclobacteriaceae</taxon>
        <taxon>Belliella</taxon>
    </lineage>
</organism>
<evidence type="ECO:0000313" key="4">
    <source>
        <dbReference type="EMBL" id="SNR95644.1"/>
    </source>
</evidence>
<gene>
    <name evidence="4" type="ORF">SAMN06295967_101196</name>
</gene>
<dbReference type="SUPFAM" id="SSF51735">
    <property type="entry name" value="NAD(P)-binding Rossmann-fold domains"/>
    <property type="match status" value="1"/>
</dbReference>
<dbReference type="PANTHER" id="PTHR42760">
    <property type="entry name" value="SHORT-CHAIN DEHYDROGENASES/REDUCTASES FAMILY MEMBER"/>
    <property type="match status" value="1"/>
</dbReference>
<dbReference type="InterPro" id="IPR002347">
    <property type="entry name" value="SDR_fam"/>
</dbReference>
<dbReference type="PANTHER" id="PTHR42760:SF115">
    <property type="entry name" value="3-OXOACYL-[ACYL-CARRIER-PROTEIN] REDUCTASE FABG"/>
    <property type="match status" value="1"/>
</dbReference>
<proteinExistence type="inferred from homology"/>
<protein>
    <recommendedName>
        <fullName evidence="6">NAD(P)-dependent dehydrogenase, short-chain alcohol dehydrogenase family</fullName>
    </recommendedName>
</protein>
<dbReference type="GO" id="GO:0016616">
    <property type="term" value="F:oxidoreductase activity, acting on the CH-OH group of donors, NAD or NADP as acceptor"/>
    <property type="evidence" value="ECO:0007669"/>
    <property type="project" value="UniProtKB-ARBA"/>
</dbReference>
<evidence type="ECO:0000256" key="1">
    <source>
        <dbReference type="ARBA" id="ARBA00006484"/>
    </source>
</evidence>
<dbReference type="PRINTS" id="PR00081">
    <property type="entry name" value="GDHRDH"/>
</dbReference>
<dbReference type="RefSeq" id="WP_089237042.1">
    <property type="nucleotide sequence ID" value="NZ_FZOK01000001.1"/>
</dbReference>
<keyword evidence="5" id="KW-1185">Reference proteome</keyword>
<name>A0A239AKQ2_9BACT</name>